<dbReference type="AlphaFoldDB" id="A0A7S8ID00"/>
<evidence type="ECO:0000313" key="1">
    <source>
        <dbReference type="EMBL" id="QPC81042.1"/>
    </source>
</evidence>
<sequence length="261" mass="30623">MMKDSKIGWTTHSWNPWGWVCNKVSEGCKNCYMFAMAARFHKENPATRSPEWREQESARELRSFRLGDVIFVNSMSDTYSERVPDEYIERVHQTVQANHDKVFLLLTKRPERALALADQLVWPKNLWVGTSVEMEKHIHRLDTLLQLPTRNFFVSAEPLLEALPSLYWYLQPNSTDGKCIEWVIVGGESGRNRRLFDKEWARDIQWMCGEFETPFFFKQGSDAVSGQDRDLDGRTWDETPDWSKYVDDNPTQMMLSDIIPF</sequence>
<accession>A0A7S8ID00</accession>
<keyword evidence="2" id="KW-1185">Reference proteome</keyword>
<dbReference type="RefSeq" id="WP_195169115.1">
    <property type="nucleotide sequence ID" value="NZ_CP062983.1"/>
</dbReference>
<dbReference type="EMBL" id="CP062983">
    <property type="protein sequence ID" value="QPC81042.1"/>
    <property type="molecule type" value="Genomic_DNA"/>
</dbReference>
<dbReference type="InterPro" id="IPR011101">
    <property type="entry name" value="DUF5131"/>
</dbReference>
<name>A0A7S8ID00_9CHLR</name>
<gene>
    <name evidence="1" type="ORF">G4Y79_15165</name>
</gene>
<dbReference type="KEGG" id="pmet:G4Y79_15165"/>
<proteinExistence type="predicted"/>
<dbReference type="Pfam" id="PF07505">
    <property type="entry name" value="DUF5131"/>
    <property type="match status" value="1"/>
</dbReference>
<reference evidence="1 2" key="1">
    <citation type="submission" date="2020-02" db="EMBL/GenBank/DDBJ databases">
        <authorList>
            <person name="Zheng R.K."/>
            <person name="Sun C.M."/>
        </authorList>
    </citation>
    <scope>NUCLEOTIDE SEQUENCE [LARGE SCALE GENOMIC DNA]</scope>
    <source>
        <strain evidence="2">rifampicinis</strain>
    </source>
</reference>
<evidence type="ECO:0000313" key="2">
    <source>
        <dbReference type="Proteomes" id="UP000594468"/>
    </source>
</evidence>
<protein>
    <submittedName>
        <fullName evidence="1">DUF5131 family protein</fullName>
    </submittedName>
</protein>
<dbReference type="Proteomes" id="UP000594468">
    <property type="component" value="Chromosome"/>
</dbReference>
<organism evidence="1 2">
    <name type="scientific">Phototrophicus methaneseepsis</name>
    <dbReference type="NCBI Taxonomy" id="2710758"/>
    <lineage>
        <taxon>Bacteria</taxon>
        <taxon>Bacillati</taxon>
        <taxon>Chloroflexota</taxon>
        <taxon>Candidatus Thermofontia</taxon>
        <taxon>Phototrophicales</taxon>
        <taxon>Phototrophicaceae</taxon>
        <taxon>Phototrophicus</taxon>
    </lineage>
</organism>